<evidence type="ECO:0000259" key="10">
    <source>
        <dbReference type="Pfam" id="PF06148"/>
    </source>
</evidence>
<feature type="region of interest" description="Disordered" evidence="9">
    <location>
        <begin position="188"/>
        <end position="209"/>
    </location>
</feature>
<evidence type="ECO:0000313" key="13">
    <source>
        <dbReference type="Proteomes" id="UP001175228"/>
    </source>
</evidence>
<organism evidence="12 13">
    <name type="scientific">Armillaria luteobubalina</name>
    <dbReference type="NCBI Taxonomy" id="153913"/>
    <lineage>
        <taxon>Eukaryota</taxon>
        <taxon>Fungi</taxon>
        <taxon>Dikarya</taxon>
        <taxon>Basidiomycota</taxon>
        <taxon>Agaricomycotina</taxon>
        <taxon>Agaricomycetes</taxon>
        <taxon>Agaricomycetidae</taxon>
        <taxon>Agaricales</taxon>
        <taxon>Marasmiineae</taxon>
        <taxon>Physalacriaceae</taxon>
        <taxon>Armillaria</taxon>
    </lineage>
</organism>
<evidence type="ECO:0000256" key="1">
    <source>
        <dbReference type="ARBA" id="ARBA00004395"/>
    </source>
</evidence>
<dbReference type="GO" id="GO:0017119">
    <property type="term" value="C:Golgi transport complex"/>
    <property type="evidence" value="ECO:0007669"/>
    <property type="project" value="TreeGrafter"/>
</dbReference>
<keyword evidence="5" id="KW-0653">Protein transport</keyword>
<dbReference type="GO" id="GO:0007030">
    <property type="term" value="P:Golgi organization"/>
    <property type="evidence" value="ECO:0007669"/>
    <property type="project" value="InterPro"/>
</dbReference>
<dbReference type="AlphaFoldDB" id="A0AA39QM94"/>
<sequence>MSGGEADSSRDPFQLDRLAEELATRELLHPHNIDDEENNHDLPVFVPLSHSNPYLTANVFDIELFLLSRSHTSLQDLRSELRDYLATLKEELVKLINDDYEAFISLSTDLRGEGVRLNKLKAPLGDLRTQIQHSKAELQVIQDAIKQKLEKRAILREEKALLHLLLKISESVTRLEGLLLIKPPSNDVSEPANDSAVSLHSQDVNDDKTRGNQAKHLHRIAAEYTQLLYHTSKARADKCVFVDEIQWRIDRIQSTLSSDLDHHFSATLITFTESTKLLEVDKAKLLADLTECLRTYDMLGLWGDAEDVIRRDVVRRFVRKTVHAGALAAPHSPLVPHTPLNPTAPAFLSSVSSLPRTPYTPFTAFPSKGSSLPQSYNLDKSMSPFYHLLEQSDEPLARLYSQILRFIERDLCRIMDIADKVAVKSFSAARPGTPQMSSFNIDSNEKGFNIMANVVWDEFGRAIMDELGGVIFSAGKPDIFRKNHEITQAFVRSLEFLAPSVHSVECMRAHSVYSAFERRWQLPVYFQMRWKEIVTKLEDSLCSTRVEPTSGKDSAPFVTAPAAAIWMAVTACWSAENYISDLSHRFWRLTLQLLSRYKTWLEHSLAGMEKAPAAVATQTSDVPPRSSTPVTDEGPSVDGAPLDDALLRQYAAAISDIKTLRSCILTIWREQISVMLPEPSDGAPDDLMESEEVLQRSLSSLMAMTPSMSSHIISILTKRCCDALLPVRSIPSQFRATSNKRMPTEPSHFVSSILRAVKVFFGIGTSDGAGTSLKDDFLPPASAEVFENVCQRYVHYVTAMKKTEESLRRLKRGRKPTFSLFGSSTAGADDEAKDEERIRTQMILDVEAFGKDAESLGVKPYSSESYRVLSALVQTVDSKPLLFFLSKYPTDSVR</sequence>
<evidence type="ECO:0000256" key="2">
    <source>
        <dbReference type="ARBA" id="ARBA00007603"/>
    </source>
</evidence>
<dbReference type="GO" id="GO:0006891">
    <property type="term" value="P:intra-Golgi vesicle-mediated transport"/>
    <property type="evidence" value="ECO:0007669"/>
    <property type="project" value="TreeGrafter"/>
</dbReference>
<dbReference type="Pfam" id="PF06148">
    <property type="entry name" value="COG2_N"/>
    <property type="match status" value="1"/>
</dbReference>
<evidence type="ECO:0000256" key="5">
    <source>
        <dbReference type="ARBA" id="ARBA00022927"/>
    </source>
</evidence>
<comment type="subcellular location">
    <subcellularLocation>
        <location evidence="1">Golgi apparatus membrane</location>
        <topology evidence="1">Peripheral membrane protein</topology>
    </subcellularLocation>
</comment>
<evidence type="ECO:0000313" key="12">
    <source>
        <dbReference type="EMBL" id="KAK0504560.1"/>
    </source>
</evidence>
<dbReference type="GO" id="GO:0000139">
    <property type="term" value="C:Golgi membrane"/>
    <property type="evidence" value="ECO:0007669"/>
    <property type="project" value="UniProtKB-SubCell"/>
</dbReference>
<dbReference type="Proteomes" id="UP001175228">
    <property type="component" value="Unassembled WGS sequence"/>
</dbReference>
<comment type="similarity">
    <text evidence="2">Belongs to the COG2 family.</text>
</comment>
<feature type="region of interest" description="Disordered" evidence="9">
    <location>
        <begin position="614"/>
        <end position="638"/>
    </location>
</feature>
<keyword evidence="6" id="KW-0333">Golgi apparatus</keyword>
<protein>
    <recommendedName>
        <fullName evidence="3">Conserved oligomeric Golgi complex subunit 2</fullName>
    </recommendedName>
    <alternativeName>
        <fullName evidence="8">Component of oligomeric Golgi complex 2</fullName>
    </alternativeName>
</protein>
<dbReference type="GO" id="GO:0015031">
    <property type="term" value="P:protein transport"/>
    <property type="evidence" value="ECO:0007669"/>
    <property type="project" value="UniProtKB-KW"/>
</dbReference>
<evidence type="ECO:0000256" key="9">
    <source>
        <dbReference type="SAM" id="MobiDB-lite"/>
    </source>
</evidence>
<dbReference type="InterPro" id="IPR024602">
    <property type="entry name" value="COG_su2_N"/>
</dbReference>
<keyword evidence="4" id="KW-0813">Transport</keyword>
<name>A0AA39QM94_9AGAR</name>
<accession>A0AA39QM94</accession>
<dbReference type="Pfam" id="PF12022">
    <property type="entry name" value="COG2_C"/>
    <property type="match status" value="1"/>
</dbReference>
<comment type="caution">
    <text evidence="12">The sequence shown here is derived from an EMBL/GenBank/DDBJ whole genome shotgun (WGS) entry which is preliminary data.</text>
</comment>
<evidence type="ECO:0000256" key="3">
    <source>
        <dbReference type="ARBA" id="ARBA00020977"/>
    </source>
</evidence>
<feature type="domain" description="COG complex component COG2 C-terminal" evidence="11">
    <location>
        <begin position="518"/>
        <end position="846"/>
    </location>
</feature>
<evidence type="ECO:0000259" key="11">
    <source>
        <dbReference type="Pfam" id="PF12022"/>
    </source>
</evidence>
<feature type="domain" description="Conserved oligomeric Golgi complex subunit 2 N-terminal" evidence="10">
    <location>
        <begin position="50"/>
        <end position="120"/>
    </location>
</feature>
<evidence type="ECO:0000256" key="7">
    <source>
        <dbReference type="ARBA" id="ARBA00023136"/>
    </source>
</evidence>
<dbReference type="EMBL" id="JAUEPU010000002">
    <property type="protein sequence ID" value="KAK0504560.1"/>
    <property type="molecule type" value="Genomic_DNA"/>
</dbReference>
<keyword evidence="7" id="KW-0472">Membrane</keyword>
<proteinExistence type="inferred from homology"/>
<reference evidence="12" key="1">
    <citation type="submission" date="2023-06" db="EMBL/GenBank/DDBJ databases">
        <authorList>
            <consortium name="Lawrence Berkeley National Laboratory"/>
            <person name="Ahrendt S."/>
            <person name="Sahu N."/>
            <person name="Indic B."/>
            <person name="Wong-Bajracharya J."/>
            <person name="Merenyi Z."/>
            <person name="Ke H.-M."/>
            <person name="Monk M."/>
            <person name="Kocsube S."/>
            <person name="Drula E."/>
            <person name="Lipzen A."/>
            <person name="Balint B."/>
            <person name="Henrissat B."/>
            <person name="Andreopoulos B."/>
            <person name="Martin F.M."/>
            <person name="Harder C.B."/>
            <person name="Rigling D."/>
            <person name="Ford K.L."/>
            <person name="Foster G.D."/>
            <person name="Pangilinan J."/>
            <person name="Papanicolaou A."/>
            <person name="Barry K."/>
            <person name="LaButti K."/>
            <person name="Viragh M."/>
            <person name="Koriabine M."/>
            <person name="Yan M."/>
            <person name="Riley R."/>
            <person name="Champramary S."/>
            <person name="Plett K.L."/>
            <person name="Tsai I.J."/>
            <person name="Slot J."/>
            <person name="Sipos G."/>
            <person name="Plett J."/>
            <person name="Nagy L.G."/>
            <person name="Grigoriev I.V."/>
        </authorList>
    </citation>
    <scope>NUCLEOTIDE SEQUENCE</scope>
    <source>
        <strain evidence="12">HWK02</strain>
    </source>
</reference>
<gene>
    <name evidence="12" type="ORF">EDD18DRAFT_1061562</name>
</gene>
<evidence type="ECO:0000256" key="6">
    <source>
        <dbReference type="ARBA" id="ARBA00023034"/>
    </source>
</evidence>
<feature type="compositionally biased region" description="Polar residues" evidence="9">
    <location>
        <begin position="616"/>
        <end position="630"/>
    </location>
</feature>
<dbReference type="InterPro" id="IPR009316">
    <property type="entry name" value="COG2"/>
</dbReference>
<evidence type="ECO:0000256" key="4">
    <source>
        <dbReference type="ARBA" id="ARBA00022448"/>
    </source>
</evidence>
<dbReference type="PANTHER" id="PTHR12961:SF0">
    <property type="entry name" value="CONSERVED OLIGOMERIC GOLGI COMPLEX SUBUNIT 2"/>
    <property type="match status" value="1"/>
</dbReference>
<evidence type="ECO:0000256" key="8">
    <source>
        <dbReference type="ARBA" id="ARBA00031344"/>
    </source>
</evidence>
<keyword evidence="13" id="KW-1185">Reference proteome</keyword>
<dbReference type="InterPro" id="IPR024603">
    <property type="entry name" value="COG_complex_COG2_C"/>
</dbReference>
<dbReference type="PANTHER" id="PTHR12961">
    <property type="entry name" value="CONSERVED OLIGOMERIC GOLGI COMPLEX COMPONENT 2"/>
    <property type="match status" value="1"/>
</dbReference>